<evidence type="ECO:0000256" key="1">
    <source>
        <dbReference type="SAM" id="MobiDB-lite"/>
    </source>
</evidence>
<proteinExistence type="predicted"/>
<protein>
    <submittedName>
        <fullName evidence="4">Uncharacterized protein</fullName>
    </submittedName>
</protein>
<sequence>MLHPLISPPINHTVYPKTGRVPVECKFKHYNGKQFKKLLNVTIRMITREKKKEDKVEQTNETKVTTFTVDKSHSNQWLFLLMILWLITLALSMWIIYELFIAFYHLNYHYTGCQYLIDQLRSGSLKPWLPGNEIPFNSSNITTPRIFHLLTLERGSTSENVFKTLGNTIKVFGEFTSIANHWRQLWLNDDRDKLIESSEMLVSFIKNSTKYMPVSIRRNEDISSGHGDSKGHKVKKSRKKKHRKHKETRKHKEIS</sequence>
<feature type="compositionally biased region" description="Basic and acidic residues" evidence="1">
    <location>
        <begin position="218"/>
        <end position="231"/>
    </location>
</feature>
<keyword evidence="2" id="KW-0812">Transmembrane</keyword>
<organism evidence="3 4">
    <name type="scientific">Trichobilharzia regenti</name>
    <name type="common">Nasal bird schistosome</name>
    <dbReference type="NCBI Taxonomy" id="157069"/>
    <lineage>
        <taxon>Eukaryota</taxon>
        <taxon>Metazoa</taxon>
        <taxon>Spiralia</taxon>
        <taxon>Lophotrochozoa</taxon>
        <taxon>Platyhelminthes</taxon>
        <taxon>Trematoda</taxon>
        <taxon>Digenea</taxon>
        <taxon>Strigeidida</taxon>
        <taxon>Schistosomatoidea</taxon>
        <taxon>Schistosomatidae</taxon>
        <taxon>Trichobilharzia</taxon>
    </lineage>
</organism>
<name>A0AA85J009_TRIRE</name>
<dbReference type="WBParaSite" id="TREG1_119660.1">
    <property type="protein sequence ID" value="TREG1_119660.1"/>
    <property type="gene ID" value="TREG1_119660"/>
</dbReference>
<dbReference type="AlphaFoldDB" id="A0AA85J009"/>
<evidence type="ECO:0000313" key="3">
    <source>
        <dbReference type="Proteomes" id="UP000050795"/>
    </source>
</evidence>
<evidence type="ECO:0000256" key="2">
    <source>
        <dbReference type="SAM" id="Phobius"/>
    </source>
</evidence>
<keyword evidence="2" id="KW-0472">Membrane</keyword>
<feature type="transmembrane region" description="Helical" evidence="2">
    <location>
        <begin position="77"/>
        <end position="97"/>
    </location>
</feature>
<evidence type="ECO:0000313" key="4">
    <source>
        <dbReference type="WBParaSite" id="TREG1_119660.1"/>
    </source>
</evidence>
<accession>A0AA85J009</accession>
<keyword evidence="3" id="KW-1185">Reference proteome</keyword>
<keyword evidence="2" id="KW-1133">Transmembrane helix</keyword>
<reference evidence="4" key="2">
    <citation type="submission" date="2023-11" db="UniProtKB">
        <authorList>
            <consortium name="WormBaseParasite"/>
        </authorList>
    </citation>
    <scope>IDENTIFICATION</scope>
</reference>
<feature type="region of interest" description="Disordered" evidence="1">
    <location>
        <begin position="218"/>
        <end position="255"/>
    </location>
</feature>
<feature type="compositionally biased region" description="Basic residues" evidence="1">
    <location>
        <begin position="232"/>
        <end position="255"/>
    </location>
</feature>
<dbReference type="Proteomes" id="UP000050795">
    <property type="component" value="Unassembled WGS sequence"/>
</dbReference>
<reference evidence="3" key="1">
    <citation type="submission" date="2022-06" db="EMBL/GenBank/DDBJ databases">
        <authorList>
            <person name="Berger JAMES D."/>
            <person name="Berger JAMES D."/>
        </authorList>
    </citation>
    <scope>NUCLEOTIDE SEQUENCE [LARGE SCALE GENOMIC DNA]</scope>
</reference>